<organism evidence="1 2">
    <name type="scientific">Hassallia byssoidea VB512170</name>
    <dbReference type="NCBI Taxonomy" id="1304833"/>
    <lineage>
        <taxon>Bacteria</taxon>
        <taxon>Bacillati</taxon>
        <taxon>Cyanobacteriota</taxon>
        <taxon>Cyanophyceae</taxon>
        <taxon>Nostocales</taxon>
        <taxon>Tolypothrichaceae</taxon>
        <taxon>Hassallia</taxon>
    </lineage>
</organism>
<dbReference type="Proteomes" id="UP000031549">
    <property type="component" value="Unassembled WGS sequence"/>
</dbReference>
<dbReference type="RefSeq" id="WP_039748290.1">
    <property type="nucleotide sequence ID" value="NZ_JTCM02000143.1"/>
</dbReference>
<accession>A0A846HLZ9</accession>
<sequence>MEDLIADLIFEIKKAAVSLREAAEDLESDVNSSPFDFSDARMCLEEVSEHFEKLKFLLTEEQEQE</sequence>
<proteinExistence type="predicted"/>
<dbReference type="AlphaFoldDB" id="A0A846HLZ9"/>
<comment type="caution">
    <text evidence="1">The sequence shown here is derived from an EMBL/GenBank/DDBJ whole genome shotgun (WGS) entry which is preliminary data.</text>
</comment>
<evidence type="ECO:0000313" key="1">
    <source>
        <dbReference type="EMBL" id="NEU76961.1"/>
    </source>
</evidence>
<reference evidence="1 2" key="1">
    <citation type="journal article" date="2015" name="Genome Announc.">
        <title>Draft Genome Sequence of Cyanobacterium Hassallia byssoidea Strain VB512170, Isolated from Monuments in India.</title>
        <authorList>
            <person name="Singh D."/>
            <person name="Chandrababunaidu M.M."/>
            <person name="Panda A."/>
            <person name="Sen D."/>
            <person name="Bhattacharyya S."/>
            <person name="Adhikary S.P."/>
            <person name="Tripathy S."/>
        </authorList>
    </citation>
    <scope>NUCLEOTIDE SEQUENCE [LARGE SCALE GENOMIC DNA]</scope>
    <source>
        <strain evidence="1 2">VB512170</strain>
    </source>
</reference>
<dbReference type="EMBL" id="JTCM02000143">
    <property type="protein sequence ID" value="NEU76961.1"/>
    <property type="molecule type" value="Genomic_DNA"/>
</dbReference>
<name>A0A846HLZ9_9CYAN</name>
<gene>
    <name evidence="1" type="ORF">PI95_031810</name>
</gene>
<protein>
    <submittedName>
        <fullName evidence="1">Uncharacterized protein</fullName>
    </submittedName>
</protein>
<keyword evidence="2" id="KW-1185">Reference proteome</keyword>
<evidence type="ECO:0000313" key="2">
    <source>
        <dbReference type="Proteomes" id="UP000031549"/>
    </source>
</evidence>